<gene>
    <name evidence="8" type="primary">ccpC</name>
    <name evidence="7" type="ORF">B4122_4634</name>
    <name evidence="8" type="ORF">J5227_11520</name>
    <name evidence="9" type="ORF">P5633_16600</name>
    <name evidence="10" type="ORF">QL281_20235</name>
    <name evidence="6" type="ORF">SC09_Contig19orf00875</name>
</gene>
<dbReference type="EMBL" id="JAGFPW010000008">
    <property type="protein sequence ID" value="MBO3794917.1"/>
    <property type="molecule type" value="Genomic_DNA"/>
</dbReference>
<dbReference type="AlphaFoldDB" id="A0A063XF45"/>
<dbReference type="GO" id="GO:0000976">
    <property type="term" value="F:transcription cis-regulatory region binding"/>
    <property type="evidence" value="ECO:0007669"/>
    <property type="project" value="TreeGrafter"/>
</dbReference>
<dbReference type="EMBL" id="CP120576">
    <property type="protein sequence ID" value="WEY83955.1"/>
    <property type="molecule type" value="Genomic_DNA"/>
</dbReference>
<dbReference type="PRINTS" id="PR00039">
    <property type="entry name" value="HTHLYSR"/>
</dbReference>
<dbReference type="InterPro" id="IPR036388">
    <property type="entry name" value="WH-like_DNA-bd_sf"/>
</dbReference>
<dbReference type="InterPro" id="IPR000847">
    <property type="entry name" value="LysR_HTH_N"/>
</dbReference>
<dbReference type="Proteomes" id="UP001229422">
    <property type="component" value="Chromosome"/>
</dbReference>
<dbReference type="InterPro" id="IPR036390">
    <property type="entry name" value="WH_DNA-bd_sf"/>
</dbReference>
<evidence type="ECO:0000256" key="1">
    <source>
        <dbReference type="ARBA" id="ARBA00009437"/>
    </source>
</evidence>
<dbReference type="RefSeq" id="WP_003232387.1">
    <property type="nucleotide sequence ID" value="NZ_AP024621.1"/>
</dbReference>
<dbReference type="EMBL" id="CP125292">
    <property type="protein sequence ID" value="WHM21073.1"/>
    <property type="molecule type" value="Genomic_DNA"/>
</dbReference>
<dbReference type="Gene3D" id="1.10.10.10">
    <property type="entry name" value="Winged helix-like DNA-binding domain superfamily/Winged helix DNA-binding domain"/>
    <property type="match status" value="1"/>
</dbReference>
<dbReference type="Proteomes" id="UP000076442">
    <property type="component" value="Unassembled WGS sequence"/>
</dbReference>
<evidence type="ECO:0000313" key="7">
    <source>
        <dbReference type="EMBL" id="KZD87127.1"/>
    </source>
</evidence>
<evidence type="ECO:0000313" key="10">
    <source>
        <dbReference type="EMBL" id="WHM21073.1"/>
    </source>
</evidence>
<dbReference type="PANTHER" id="PTHR30126:SF78">
    <property type="entry name" value="HTH LYSR-TYPE DOMAIN-CONTAINING PROTEIN"/>
    <property type="match status" value="1"/>
</dbReference>
<evidence type="ECO:0000313" key="11">
    <source>
        <dbReference type="Proteomes" id="UP000032247"/>
    </source>
</evidence>
<reference evidence="6 11" key="1">
    <citation type="submission" date="2014-12" db="EMBL/GenBank/DDBJ databases">
        <title>Comparative genome analysis of Bacillus coagulans HM-08, Clostridium butyricum HM-68, Bacillus subtilis HM-66 and Bacillus licheniformis BL-09.</title>
        <authorList>
            <person name="Zhang H."/>
        </authorList>
    </citation>
    <scope>NUCLEOTIDE SEQUENCE [LARGE SCALE GENOMIC DNA]</scope>
    <source>
        <strain evidence="6 11">HM-66</strain>
    </source>
</reference>
<dbReference type="Gene3D" id="3.40.190.290">
    <property type="match status" value="1"/>
</dbReference>
<organism evidence="6 11">
    <name type="scientific">Bacillus subtilis</name>
    <dbReference type="NCBI Taxonomy" id="1423"/>
    <lineage>
        <taxon>Bacteria</taxon>
        <taxon>Bacillati</taxon>
        <taxon>Bacillota</taxon>
        <taxon>Bacilli</taxon>
        <taxon>Bacillales</taxon>
        <taxon>Bacillaceae</taxon>
        <taxon>Bacillus</taxon>
    </lineage>
</organism>
<keyword evidence="3" id="KW-0238">DNA-binding</keyword>
<reference evidence="8" key="3">
    <citation type="submission" date="2021-03" db="EMBL/GenBank/DDBJ databases">
        <title>Isolation of Bacillus subtilis from fermented food sample.</title>
        <authorList>
            <person name="Lakshmanan V."/>
            <person name="Athira K."/>
            <person name="Rajagopal K."/>
        </authorList>
    </citation>
    <scope>NUCLEOTIDE SEQUENCE</scope>
    <source>
        <strain evidence="8">S1</strain>
    </source>
</reference>
<dbReference type="GO" id="GO:0003700">
    <property type="term" value="F:DNA-binding transcription factor activity"/>
    <property type="evidence" value="ECO:0007669"/>
    <property type="project" value="InterPro"/>
</dbReference>
<reference evidence="7 12" key="2">
    <citation type="submission" date="2015-09" db="EMBL/GenBank/DDBJ databases">
        <title>Spore heat resistance.</title>
        <authorList>
            <person name="Boekhorst J."/>
            <person name="Berendsen E.M."/>
            <person name="Wells-Bennik M.H."/>
            <person name="Kuipers O.P."/>
        </authorList>
    </citation>
    <scope>NUCLEOTIDE SEQUENCE [LARGE SCALE GENOMIC DNA]</scope>
    <source>
        <strain evidence="7 12">B4122</strain>
    </source>
</reference>
<dbReference type="PROSITE" id="PS50931">
    <property type="entry name" value="HTH_LYSR"/>
    <property type="match status" value="1"/>
</dbReference>
<sequence>MQLQELHMLVVLAEELNMRKAAERLFVSQPALSQRLQTIEKAWGTKIFLRSQKGLTVTPAGEKIIQFANDVTLEQERIRENIDELEGEIHGTLKLAVASIIGQHWLPKVLKTYVEKYPNAKISLITGWSSEMLKSLYEDQVHIGIIRGNPEWKGRKDYLMTDHLYLVDTEISCIEDIAHTERPFIQFKSDSTYFQEIQHWWHQKFKTSPKQTILVDQIETCKQMALHGIGYAILPSVTLQNEDKVNKMPLLDMKGHPIGRDTWLLGYEPAFELKQVQAFVQVIKDMLDQENPF</sequence>
<dbReference type="STRING" id="483913.AN935_07385"/>
<dbReference type="Pfam" id="PF03466">
    <property type="entry name" value="LysR_substrate"/>
    <property type="match status" value="1"/>
</dbReference>
<accession>A0A063XF45</accession>
<dbReference type="CDD" id="cd05466">
    <property type="entry name" value="PBP2_LTTR_substrate"/>
    <property type="match status" value="1"/>
</dbReference>
<keyword evidence="2" id="KW-0805">Transcription regulation</keyword>
<dbReference type="Proteomes" id="UP000032247">
    <property type="component" value="Unassembled WGS sequence"/>
</dbReference>
<evidence type="ECO:0000313" key="9">
    <source>
        <dbReference type="EMBL" id="WEY83955.1"/>
    </source>
</evidence>
<name>A0A063XF45_BACIU</name>
<comment type="similarity">
    <text evidence="1">Belongs to the LysR transcriptional regulatory family.</text>
</comment>
<feature type="domain" description="HTH lysR-type" evidence="5">
    <location>
        <begin position="1"/>
        <end position="58"/>
    </location>
</feature>
<dbReference type="EMBL" id="JXBC01000002">
    <property type="protein sequence ID" value="KIU12406.1"/>
    <property type="molecule type" value="Genomic_DNA"/>
</dbReference>
<evidence type="ECO:0000313" key="12">
    <source>
        <dbReference type="Proteomes" id="UP000076442"/>
    </source>
</evidence>
<dbReference type="EMBL" id="LJZV01000034">
    <property type="protein sequence ID" value="KZD87127.1"/>
    <property type="molecule type" value="Genomic_DNA"/>
</dbReference>
<evidence type="ECO:0000256" key="4">
    <source>
        <dbReference type="ARBA" id="ARBA00023163"/>
    </source>
</evidence>
<dbReference type="PANTHER" id="PTHR30126">
    <property type="entry name" value="HTH-TYPE TRANSCRIPTIONAL REGULATOR"/>
    <property type="match status" value="1"/>
</dbReference>
<evidence type="ECO:0000259" key="5">
    <source>
        <dbReference type="PROSITE" id="PS50931"/>
    </source>
</evidence>
<dbReference type="SMR" id="A0A063XF45"/>
<evidence type="ECO:0000256" key="2">
    <source>
        <dbReference type="ARBA" id="ARBA00023015"/>
    </source>
</evidence>
<evidence type="ECO:0000256" key="3">
    <source>
        <dbReference type="ARBA" id="ARBA00023125"/>
    </source>
</evidence>
<evidence type="ECO:0000313" key="8">
    <source>
        <dbReference type="EMBL" id="MBO3794917.1"/>
    </source>
</evidence>
<keyword evidence="4" id="KW-0804">Transcription</keyword>
<reference evidence="10" key="5">
    <citation type="submission" date="2023-05" db="EMBL/GenBank/DDBJ databases">
        <title>Complete genome sequence of Bacillus subtilis SRCM117797 isolated from Soybean paste.</title>
        <authorList>
            <person name="Abraha H.B."/>
            <person name="Kim K.-P."/>
            <person name="Ryu M.-S."/>
            <person name="Jeong D.-Y."/>
        </authorList>
    </citation>
    <scope>NUCLEOTIDE SEQUENCE</scope>
    <source>
        <strain evidence="10">SRCM117797</strain>
    </source>
</reference>
<dbReference type="SUPFAM" id="SSF53850">
    <property type="entry name" value="Periplasmic binding protein-like II"/>
    <property type="match status" value="1"/>
</dbReference>
<evidence type="ECO:0000313" key="6">
    <source>
        <dbReference type="EMBL" id="KIU12406.1"/>
    </source>
</evidence>
<reference evidence="9" key="4">
    <citation type="submission" date="2023-03" db="EMBL/GenBank/DDBJ databases">
        <title>Complete genome sequences of 52 Bacillus and Priestia strains isolated from West-African fermentations and 26 reference strains from the DSMZ collection.</title>
        <authorList>
            <person name="Wiedenbein E.S."/>
            <person name="Canoy T.S."/>
            <person name="Hui Y."/>
            <person name="Parkouda C."/>
            <person name="Dawende C."/>
            <person name="Ametefe E."/>
            <person name="Jespersen L."/>
            <person name="Nielsen D.S."/>
        </authorList>
    </citation>
    <scope>NUCLEOTIDE SEQUENCE</scope>
    <source>
        <strain evidence="9">PRO56</strain>
    </source>
</reference>
<dbReference type="Proteomes" id="UP000665181">
    <property type="component" value="Unassembled WGS sequence"/>
</dbReference>
<dbReference type="OMA" id="TDRPFIQ"/>
<protein>
    <submittedName>
        <fullName evidence="7">Cys regulon transcriptional activator CysB</fullName>
    </submittedName>
    <submittedName>
        <fullName evidence="8">Transcriptional regulator CcpC</fullName>
    </submittedName>
    <submittedName>
        <fullName evidence="6">Transcriptional repressor of citB and citZ</fullName>
    </submittedName>
</protein>
<dbReference type="PATRIC" id="fig|1423.134.peg.3144"/>
<proteinExistence type="inferred from homology"/>
<dbReference type="Proteomes" id="UP001214898">
    <property type="component" value="Chromosome"/>
</dbReference>
<dbReference type="InterPro" id="IPR005119">
    <property type="entry name" value="LysR_subst-bd"/>
</dbReference>
<dbReference type="Pfam" id="PF00126">
    <property type="entry name" value="HTH_1"/>
    <property type="match status" value="1"/>
</dbReference>
<dbReference type="SUPFAM" id="SSF46785">
    <property type="entry name" value="Winged helix' DNA-binding domain"/>
    <property type="match status" value="1"/>
</dbReference>